<dbReference type="AlphaFoldDB" id="A0AAV7VTY2"/>
<feature type="region of interest" description="Disordered" evidence="1">
    <location>
        <begin position="78"/>
        <end position="156"/>
    </location>
</feature>
<dbReference type="EMBL" id="JANPWB010000003">
    <property type="protein sequence ID" value="KAJ1203687.1"/>
    <property type="molecule type" value="Genomic_DNA"/>
</dbReference>
<gene>
    <name evidence="2" type="ORF">NDU88_007469</name>
</gene>
<evidence type="ECO:0000313" key="2">
    <source>
        <dbReference type="EMBL" id="KAJ1203687.1"/>
    </source>
</evidence>
<protein>
    <submittedName>
        <fullName evidence="2">Uncharacterized protein</fullName>
    </submittedName>
</protein>
<sequence>MTAEDTCVSNVVVVAILQDERSFCGELVLQVDLIFVLLFASAGRVGPRCEKGGCGQRSGAWTGGSSSCGRLTAPLCPAPTSSQHSSGGESGSPRCQGLTGVTPRVSLRVSRVSPLGARGPGSAGGSREGSDQKSGSKSAWKSGVRSATGTFAKRSS</sequence>
<reference evidence="2" key="1">
    <citation type="journal article" date="2022" name="bioRxiv">
        <title>Sequencing and chromosome-scale assembly of the giantPleurodeles waltlgenome.</title>
        <authorList>
            <person name="Brown T."/>
            <person name="Elewa A."/>
            <person name="Iarovenko S."/>
            <person name="Subramanian E."/>
            <person name="Araus A.J."/>
            <person name="Petzold A."/>
            <person name="Susuki M."/>
            <person name="Suzuki K.-i.T."/>
            <person name="Hayashi T."/>
            <person name="Toyoda A."/>
            <person name="Oliveira C."/>
            <person name="Osipova E."/>
            <person name="Leigh N.D."/>
            <person name="Simon A."/>
            <person name="Yun M.H."/>
        </authorList>
    </citation>
    <scope>NUCLEOTIDE SEQUENCE</scope>
    <source>
        <strain evidence="2">20211129_DDA</strain>
        <tissue evidence="2">Liver</tissue>
    </source>
</reference>
<feature type="compositionally biased region" description="Gly residues" evidence="1">
    <location>
        <begin position="118"/>
        <end position="127"/>
    </location>
</feature>
<organism evidence="2 3">
    <name type="scientific">Pleurodeles waltl</name>
    <name type="common">Iberian ribbed newt</name>
    <dbReference type="NCBI Taxonomy" id="8319"/>
    <lineage>
        <taxon>Eukaryota</taxon>
        <taxon>Metazoa</taxon>
        <taxon>Chordata</taxon>
        <taxon>Craniata</taxon>
        <taxon>Vertebrata</taxon>
        <taxon>Euteleostomi</taxon>
        <taxon>Amphibia</taxon>
        <taxon>Batrachia</taxon>
        <taxon>Caudata</taxon>
        <taxon>Salamandroidea</taxon>
        <taxon>Salamandridae</taxon>
        <taxon>Pleurodelinae</taxon>
        <taxon>Pleurodeles</taxon>
    </lineage>
</organism>
<dbReference type="Proteomes" id="UP001066276">
    <property type="component" value="Chromosome 2_1"/>
</dbReference>
<keyword evidence="3" id="KW-1185">Reference proteome</keyword>
<proteinExistence type="predicted"/>
<name>A0AAV7VTY2_PLEWA</name>
<evidence type="ECO:0000313" key="3">
    <source>
        <dbReference type="Proteomes" id="UP001066276"/>
    </source>
</evidence>
<feature type="compositionally biased region" description="Polar residues" evidence="1">
    <location>
        <begin position="132"/>
        <end position="156"/>
    </location>
</feature>
<comment type="caution">
    <text evidence="2">The sequence shown here is derived from an EMBL/GenBank/DDBJ whole genome shotgun (WGS) entry which is preliminary data.</text>
</comment>
<accession>A0AAV7VTY2</accession>
<evidence type="ECO:0000256" key="1">
    <source>
        <dbReference type="SAM" id="MobiDB-lite"/>
    </source>
</evidence>